<dbReference type="Gene3D" id="3.40.50.10180">
    <property type="entry name" value="Glycerate kinase, MOFRL-like N-terminal domain"/>
    <property type="match status" value="1"/>
</dbReference>
<evidence type="ECO:0000259" key="1">
    <source>
        <dbReference type="Pfam" id="PF05161"/>
    </source>
</evidence>
<reference evidence="3 4" key="1">
    <citation type="journal article" date="2013" name="Genome Biol.">
        <title>Comparative genomics of the core and accessory genomes of 48 Sinorhizobium strains comprising five genospecies.</title>
        <authorList>
            <person name="Sugawara M."/>
            <person name="Epstein B."/>
            <person name="Badgley B.D."/>
            <person name="Unno T."/>
            <person name="Xu L."/>
            <person name="Reese J."/>
            <person name="Gyaneshwar P."/>
            <person name="Denny R."/>
            <person name="Mudge J."/>
            <person name="Bharti A.K."/>
            <person name="Farmer A.D."/>
            <person name="May G.D."/>
            <person name="Woodward J.E."/>
            <person name="Medigue C."/>
            <person name="Vallenet D."/>
            <person name="Lajus A."/>
            <person name="Rouy Z."/>
            <person name="Martinez-Vaz B."/>
            <person name="Tiffin P."/>
            <person name="Young N.D."/>
            <person name="Sadowsky M.J."/>
        </authorList>
    </citation>
    <scope>NUCLEOTIDE SEQUENCE [LARGE SCALE GENOMIC DNA]</scope>
    <source>
        <strain evidence="3 4">N6B1</strain>
    </source>
</reference>
<dbReference type="InterPro" id="IPR025286">
    <property type="entry name" value="MOFRL_assoc_dom"/>
</dbReference>
<feature type="domain" description="MOFRL" evidence="1">
    <location>
        <begin position="311"/>
        <end position="415"/>
    </location>
</feature>
<evidence type="ECO:0000313" key="3">
    <source>
        <dbReference type="EMBL" id="MQW34755.1"/>
    </source>
</evidence>
<dbReference type="InterPro" id="IPR038614">
    <property type="entry name" value="GK_N_sf"/>
</dbReference>
<dbReference type="Proteomes" id="UP000429484">
    <property type="component" value="Unassembled WGS sequence"/>
</dbReference>
<name>A0AAW9TUV7_RHIML</name>
<evidence type="ECO:0000259" key="2">
    <source>
        <dbReference type="Pfam" id="PF13660"/>
    </source>
</evidence>
<sequence length="422" mass="43278">MAAIANPRQFLESLFASAVSAADPERVIAANLPERPKGRTVVIGAGKGAAQMARALESVWEGPLSGVVVTRYGFGAHCKNIEVLEASHPLPDEGGLKASKRLLAAVSGLTGDDLVVALICGGGSALLPAPPPALSLEDEIAVNRALLASGAPISAMNAVRKHVSLIKGGRLAAAAHPARVVSLVVSDIPGDDAALVASGPTIADAASREDALKIVERYRLALPEKVMRWLASAAADAPRPSDPRFARNEVRLIASAGVSLEAAASRARAAGIEAVILSDAIEGEARDVGLVHAAIARETALRGRPFPKPALLLSGGETTVTVRGEGRGGRNSEFLLSLALGIDGIGGISALAADTDGIDGSEDNAGAFADHTTIARLLARRLDAAALLHKNDSWAAFDALGDLFKPGPTGTNVNDFRAVLIQ</sequence>
<dbReference type="PANTHER" id="PTHR12227">
    <property type="entry name" value="GLYCERATE KINASE"/>
    <property type="match status" value="1"/>
</dbReference>
<organism evidence="3 4">
    <name type="scientific">Rhizobium meliloti</name>
    <name type="common">Ensifer meliloti</name>
    <name type="synonym">Sinorhizobium meliloti</name>
    <dbReference type="NCBI Taxonomy" id="382"/>
    <lineage>
        <taxon>Bacteria</taxon>
        <taxon>Pseudomonadati</taxon>
        <taxon>Pseudomonadota</taxon>
        <taxon>Alphaproteobacteria</taxon>
        <taxon>Hyphomicrobiales</taxon>
        <taxon>Rhizobiaceae</taxon>
        <taxon>Sinorhizobium/Ensifer group</taxon>
        <taxon>Sinorhizobium</taxon>
    </lineage>
</organism>
<dbReference type="Gene3D" id="3.40.1480.10">
    <property type="entry name" value="MOFRL domain"/>
    <property type="match status" value="1"/>
</dbReference>
<dbReference type="GO" id="GO:0005737">
    <property type="term" value="C:cytoplasm"/>
    <property type="evidence" value="ECO:0007669"/>
    <property type="project" value="TreeGrafter"/>
</dbReference>
<protein>
    <submittedName>
        <fullName evidence="3">DUF4147 domain-containing protein</fullName>
    </submittedName>
</protein>
<evidence type="ECO:0000313" key="4">
    <source>
        <dbReference type="Proteomes" id="UP000429484"/>
    </source>
</evidence>
<dbReference type="InterPro" id="IPR037035">
    <property type="entry name" value="GK-like_C_sf"/>
</dbReference>
<dbReference type="Pfam" id="PF13660">
    <property type="entry name" value="DUF4147"/>
    <property type="match status" value="1"/>
</dbReference>
<dbReference type="GO" id="GO:0008887">
    <property type="term" value="F:glycerate kinase activity"/>
    <property type="evidence" value="ECO:0007669"/>
    <property type="project" value="InterPro"/>
</dbReference>
<dbReference type="AlphaFoldDB" id="A0AAW9TUV7"/>
<dbReference type="InterPro" id="IPR039760">
    <property type="entry name" value="MOFRL_protein"/>
</dbReference>
<proteinExistence type="predicted"/>
<accession>A0AAW9TUV7</accession>
<dbReference type="PANTHER" id="PTHR12227:SF0">
    <property type="entry name" value="GLYCERATE KINASE"/>
    <property type="match status" value="1"/>
</dbReference>
<dbReference type="SUPFAM" id="SSF82544">
    <property type="entry name" value="GckA/TtuD-like"/>
    <property type="match status" value="1"/>
</dbReference>
<comment type="caution">
    <text evidence="3">The sequence shown here is derived from an EMBL/GenBank/DDBJ whole genome shotgun (WGS) entry which is preliminary data.</text>
</comment>
<dbReference type="InterPro" id="IPR007835">
    <property type="entry name" value="MOFRL"/>
</dbReference>
<dbReference type="Pfam" id="PF05161">
    <property type="entry name" value="MOFRL"/>
    <property type="match status" value="1"/>
</dbReference>
<dbReference type="RefSeq" id="WP_015008136.1">
    <property type="nucleotide sequence ID" value="NZ_CP021810.1"/>
</dbReference>
<dbReference type="EMBL" id="WISR01000154">
    <property type="protein sequence ID" value="MQW34755.1"/>
    <property type="molecule type" value="Genomic_DNA"/>
</dbReference>
<gene>
    <name evidence="3" type="ORF">GHK53_18585</name>
</gene>
<feature type="domain" description="MOFRL-associated" evidence="2">
    <location>
        <begin position="11"/>
        <end position="230"/>
    </location>
</feature>